<dbReference type="AlphaFoldDB" id="D0WEF8"/>
<evidence type="ECO:0000259" key="4">
    <source>
        <dbReference type="PROSITE" id="PS50042"/>
    </source>
</evidence>
<accession>D0WEF8</accession>
<dbReference type="SMART" id="SM00100">
    <property type="entry name" value="cNMP"/>
    <property type="match status" value="1"/>
</dbReference>
<sequence length="221" mass="24278">MDIGILSSCSVFKGVDLASIDAVLHSAAAREKTYAKGSYVYRQGDIVKSMGIVLEGRVRIESTDVWGNTNLIGSGKPGSVFAETYAAVRDTPLMVDVVADDDCRIVFLDVARILAGDGVDDATGMQVTRNLVLTFAQKNLGLSRRIMHSTPKTIRARLVSYLSYEATKHGSNEFDIPYDRQRLADYLSVDRSALSSEIGKMQREGLLDARRSHFILKSPLE</sequence>
<dbReference type="eggNOG" id="COG0664">
    <property type="taxonomic scope" value="Bacteria"/>
</dbReference>
<dbReference type="InterPro" id="IPR012318">
    <property type="entry name" value="HTH_CRP"/>
</dbReference>
<dbReference type="SUPFAM" id="SSF51206">
    <property type="entry name" value="cAMP-binding domain-like"/>
    <property type="match status" value="1"/>
</dbReference>
<keyword evidence="7" id="KW-1185">Reference proteome</keyword>
<dbReference type="Pfam" id="PF13545">
    <property type="entry name" value="HTH_Crp_2"/>
    <property type="match status" value="1"/>
</dbReference>
<dbReference type="GO" id="GO:0003677">
    <property type="term" value="F:DNA binding"/>
    <property type="evidence" value="ECO:0007669"/>
    <property type="project" value="UniProtKB-KW"/>
</dbReference>
<name>D0WEF8_SLAES</name>
<reference evidence="6" key="1">
    <citation type="submission" date="2009-10" db="EMBL/GenBank/DDBJ databases">
        <authorList>
            <person name="Weinstock G."/>
            <person name="Sodergren E."/>
            <person name="Clifton S."/>
            <person name="Fulton L."/>
            <person name="Fulton B."/>
            <person name="Courtney L."/>
            <person name="Fronick C."/>
            <person name="Harrison M."/>
            <person name="Strong C."/>
            <person name="Farmer C."/>
            <person name="Delahaunty K."/>
            <person name="Markovic C."/>
            <person name="Hall O."/>
            <person name="Minx P."/>
            <person name="Tomlinson C."/>
            <person name="Mitreva M."/>
            <person name="Nelson J."/>
            <person name="Hou S."/>
            <person name="Wollam A."/>
            <person name="Pepin K.H."/>
            <person name="Johnson M."/>
            <person name="Bhonagiri V."/>
            <person name="Nash W.E."/>
            <person name="Warren W."/>
            <person name="Chinwalla A."/>
            <person name="Mardis E.R."/>
            <person name="Wilson R.K."/>
        </authorList>
    </citation>
    <scope>NUCLEOTIDE SEQUENCE [LARGE SCALE GENOMIC DNA]</scope>
    <source>
        <strain evidence="6">ATCC 700122</strain>
    </source>
</reference>
<dbReference type="Pfam" id="PF00027">
    <property type="entry name" value="cNMP_binding"/>
    <property type="match status" value="1"/>
</dbReference>
<dbReference type="GeneID" id="85006857"/>
<dbReference type="HOGENOM" id="CLU_075053_4_1_11"/>
<dbReference type="PROSITE" id="PS50042">
    <property type="entry name" value="CNMP_BINDING_3"/>
    <property type="match status" value="1"/>
</dbReference>
<evidence type="ECO:0000256" key="1">
    <source>
        <dbReference type="ARBA" id="ARBA00023015"/>
    </source>
</evidence>
<proteinExistence type="predicted"/>
<evidence type="ECO:0000313" key="7">
    <source>
        <dbReference type="Proteomes" id="UP000006001"/>
    </source>
</evidence>
<keyword evidence="2" id="KW-0238">DNA-binding</keyword>
<dbReference type="STRING" id="649764.HMPREF0762_00188"/>
<dbReference type="GO" id="GO:0006355">
    <property type="term" value="P:regulation of DNA-templated transcription"/>
    <property type="evidence" value="ECO:0007669"/>
    <property type="project" value="InterPro"/>
</dbReference>
<feature type="domain" description="HTH crp-type" evidence="5">
    <location>
        <begin position="152"/>
        <end position="220"/>
    </location>
</feature>
<dbReference type="InterPro" id="IPR000595">
    <property type="entry name" value="cNMP-bd_dom"/>
</dbReference>
<evidence type="ECO:0000256" key="3">
    <source>
        <dbReference type="ARBA" id="ARBA00023163"/>
    </source>
</evidence>
<dbReference type="OrthoDB" id="9774616at2"/>
<dbReference type="CDD" id="cd00038">
    <property type="entry name" value="CAP_ED"/>
    <property type="match status" value="1"/>
</dbReference>
<dbReference type="InterPro" id="IPR018490">
    <property type="entry name" value="cNMP-bd_dom_sf"/>
</dbReference>
<feature type="domain" description="Cyclic nucleotide-binding" evidence="4">
    <location>
        <begin position="11"/>
        <end position="109"/>
    </location>
</feature>
<protein>
    <submittedName>
        <fullName evidence="6">Cyclic nucleotide-binding domain protein</fullName>
    </submittedName>
</protein>
<keyword evidence="3" id="KW-0804">Transcription</keyword>
<evidence type="ECO:0000259" key="5">
    <source>
        <dbReference type="PROSITE" id="PS51063"/>
    </source>
</evidence>
<gene>
    <name evidence="6" type="ORF">HMPREF0762_00188</name>
</gene>
<organism evidence="6 7">
    <name type="scientific">Slackia exigua (strain ATCC 700122 / DSM 15923 / CIP 105133 / JCM 11022 / KCTC 5966 / S-7)</name>
    <dbReference type="NCBI Taxonomy" id="649764"/>
    <lineage>
        <taxon>Bacteria</taxon>
        <taxon>Bacillati</taxon>
        <taxon>Actinomycetota</taxon>
        <taxon>Coriobacteriia</taxon>
        <taxon>Eggerthellales</taxon>
        <taxon>Eggerthellaceae</taxon>
        <taxon>Slackia</taxon>
    </lineage>
</organism>
<dbReference type="Proteomes" id="UP000006001">
    <property type="component" value="Unassembled WGS sequence"/>
</dbReference>
<dbReference type="RefSeq" id="WP_006361432.1">
    <property type="nucleotide sequence ID" value="NZ_GG700630.1"/>
</dbReference>
<evidence type="ECO:0000313" key="6">
    <source>
        <dbReference type="EMBL" id="EEZ62096.1"/>
    </source>
</evidence>
<dbReference type="Gene3D" id="2.60.120.10">
    <property type="entry name" value="Jelly Rolls"/>
    <property type="match status" value="1"/>
</dbReference>
<dbReference type="SUPFAM" id="SSF46785">
    <property type="entry name" value="Winged helix' DNA-binding domain"/>
    <property type="match status" value="1"/>
</dbReference>
<evidence type="ECO:0000256" key="2">
    <source>
        <dbReference type="ARBA" id="ARBA00023125"/>
    </source>
</evidence>
<dbReference type="InterPro" id="IPR036390">
    <property type="entry name" value="WH_DNA-bd_sf"/>
</dbReference>
<dbReference type="PROSITE" id="PS51063">
    <property type="entry name" value="HTH_CRP_2"/>
    <property type="match status" value="1"/>
</dbReference>
<dbReference type="EMBL" id="ACUX02000004">
    <property type="protein sequence ID" value="EEZ62096.1"/>
    <property type="molecule type" value="Genomic_DNA"/>
</dbReference>
<dbReference type="InterPro" id="IPR014710">
    <property type="entry name" value="RmlC-like_jellyroll"/>
</dbReference>
<keyword evidence="1" id="KW-0805">Transcription regulation</keyword>
<comment type="caution">
    <text evidence="6">The sequence shown here is derived from an EMBL/GenBank/DDBJ whole genome shotgun (WGS) entry which is preliminary data.</text>
</comment>